<dbReference type="RefSeq" id="WP_302243623.1">
    <property type="nucleotide sequence ID" value="NZ_JAULJQ010000002.1"/>
</dbReference>
<name>A0ABT8T660_9BACT</name>
<dbReference type="Pfam" id="PF19498">
    <property type="entry name" value="DUF6033"/>
    <property type="match status" value="1"/>
</dbReference>
<gene>
    <name evidence="2" type="ORF">Q2362_01990</name>
</gene>
<dbReference type="Proteomes" id="UP001171111">
    <property type="component" value="Unassembled WGS sequence"/>
</dbReference>
<dbReference type="InterPro" id="IPR046097">
    <property type="entry name" value="DUF6033"/>
</dbReference>
<keyword evidence="3" id="KW-1185">Reference proteome</keyword>
<evidence type="ECO:0000313" key="3">
    <source>
        <dbReference type="Proteomes" id="UP001171111"/>
    </source>
</evidence>
<sequence>MSIKAMGNIGSEKLYVSENAYNFAKSQNFEKTGKNELLMDLSSKFSNLKIGIGTQPGGQGHGNVAISPRILQKMANDPAEREKYEALLYDLNELKPITHDWFGGKIVASGTIINDDGSVSSWAMSQSGDAKEQKSATQKLLEELEKLQEKRRLEKQKEKNKDNLLDVKI</sequence>
<proteinExistence type="predicted"/>
<reference evidence="2 3" key="1">
    <citation type="submission" date="2023-06" db="EMBL/GenBank/DDBJ databases">
        <title>Campylobacter magnum sp. nov., isolated from cecal contents of domestic pigs (Sus scrofa domesticus).</title>
        <authorList>
            <person name="Papic B."/>
            <person name="Gruntar I."/>
        </authorList>
    </citation>
    <scope>NUCLEOTIDE SEQUENCE [LARGE SCALE GENOMIC DNA]</scope>
    <source>
        <strain evidence="3">34484-21</strain>
    </source>
</reference>
<accession>A0ABT8T660</accession>
<evidence type="ECO:0000313" key="2">
    <source>
        <dbReference type="EMBL" id="MDO2408870.1"/>
    </source>
</evidence>
<feature type="coiled-coil region" evidence="1">
    <location>
        <begin position="127"/>
        <end position="164"/>
    </location>
</feature>
<dbReference type="EMBL" id="JAULJQ010000002">
    <property type="protein sequence ID" value="MDO2408870.1"/>
    <property type="molecule type" value="Genomic_DNA"/>
</dbReference>
<organism evidence="2 3">
    <name type="scientific">Campylobacter magnus</name>
    <dbReference type="NCBI Taxonomy" id="3026462"/>
    <lineage>
        <taxon>Bacteria</taxon>
        <taxon>Pseudomonadati</taxon>
        <taxon>Campylobacterota</taxon>
        <taxon>Epsilonproteobacteria</taxon>
        <taxon>Campylobacterales</taxon>
        <taxon>Campylobacteraceae</taxon>
        <taxon>Campylobacter</taxon>
    </lineage>
</organism>
<protein>
    <submittedName>
        <fullName evidence="2">DUF6033 family protein</fullName>
    </submittedName>
</protein>
<comment type="caution">
    <text evidence="2">The sequence shown here is derived from an EMBL/GenBank/DDBJ whole genome shotgun (WGS) entry which is preliminary data.</text>
</comment>
<evidence type="ECO:0000256" key="1">
    <source>
        <dbReference type="SAM" id="Coils"/>
    </source>
</evidence>
<keyword evidence="1" id="KW-0175">Coiled coil</keyword>